<dbReference type="EMBL" id="BNEB01000003">
    <property type="protein sequence ID" value="GHI61098.1"/>
    <property type="molecule type" value="Genomic_DNA"/>
</dbReference>
<proteinExistence type="predicted"/>
<organism evidence="1 2">
    <name type="scientific">Streptomyces asoensis</name>
    <dbReference type="NCBI Taxonomy" id="249586"/>
    <lineage>
        <taxon>Bacteria</taxon>
        <taxon>Bacillati</taxon>
        <taxon>Actinomycetota</taxon>
        <taxon>Actinomycetes</taxon>
        <taxon>Kitasatosporales</taxon>
        <taxon>Streptomycetaceae</taxon>
        <taxon>Streptomyces</taxon>
    </lineage>
</organism>
<evidence type="ECO:0000313" key="1">
    <source>
        <dbReference type="EMBL" id="GHI61098.1"/>
    </source>
</evidence>
<sequence>MGQSAHPRHTFAQAVLTAAHAVLEEHGEAGCLAKWAVRPCPVALLRDLRRLHLRDDVCALPHGLPSP</sequence>
<dbReference type="Proteomes" id="UP000649259">
    <property type="component" value="Unassembled WGS sequence"/>
</dbReference>
<comment type="caution">
    <text evidence="1">The sequence shown here is derived from an EMBL/GenBank/DDBJ whole genome shotgun (WGS) entry which is preliminary data.</text>
</comment>
<reference evidence="2" key="1">
    <citation type="submission" date="2023-07" db="EMBL/GenBank/DDBJ databases">
        <title>Whole genome shotgun sequence of Streptomyces cacaoi subsp. asoensis NBRC 13813.</title>
        <authorList>
            <person name="Komaki H."/>
            <person name="Tamura T."/>
        </authorList>
    </citation>
    <scope>NUCLEOTIDE SEQUENCE [LARGE SCALE GENOMIC DNA]</scope>
    <source>
        <strain evidence="2">NBRC 13813</strain>
    </source>
</reference>
<evidence type="ECO:0008006" key="3">
    <source>
        <dbReference type="Google" id="ProtNLM"/>
    </source>
</evidence>
<evidence type="ECO:0000313" key="2">
    <source>
        <dbReference type="Proteomes" id="UP000649259"/>
    </source>
</evidence>
<keyword evidence="2" id="KW-1185">Reference proteome</keyword>
<gene>
    <name evidence="1" type="ORF">Saso_27480</name>
</gene>
<accession>A0ABQ3RZ19</accession>
<name>A0ABQ3RZ19_9ACTN</name>
<protein>
    <recommendedName>
        <fullName evidence="3">Transposase</fullName>
    </recommendedName>
</protein>